<dbReference type="Proteomes" id="UP000260991">
    <property type="component" value="Unassembled WGS sequence"/>
</dbReference>
<evidence type="ECO:0000313" key="3">
    <source>
        <dbReference type="Proteomes" id="UP000260991"/>
    </source>
</evidence>
<dbReference type="EMBL" id="QVER01000017">
    <property type="protein sequence ID" value="RGB88225.1"/>
    <property type="molecule type" value="Genomic_DNA"/>
</dbReference>
<dbReference type="GO" id="GO:0016740">
    <property type="term" value="F:transferase activity"/>
    <property type="evidence" value="ECO:0007669"/>
    <property type="project" value="UniProtKB-KW"/>
</dbReference>
<organism evidence="2 3">
    <name type="scientific">Faecalibacterium prausnitzii</name>
    <dbReference type="NCBI Taxonomy" id="853"/>
    <lineage>
        <taxon>Bacteria</taxon>
        <taxon>Bacillati</taxon>
        <taxon>Bacillota</taxon>
        <taxon>Clostridia</taxon>
        <taxon>Eubacteriales</taxon>
        <taxon>Oscillospiraceae</taxon>
        <taxon>Faecalibacterium</taxon>
    </lineage>
</organism>
<proteinExistence type="predicted"/>
<keyword evidence="2" id="KW-0808">Transferase</keyword>
<dbReference type="RefSeq" id="WP_158403701.1">
    <property type="nucleotide sequence ID" value="NZ_QVER01000017.1"/>
</dbReference>
<evidence type="ECO:0000313" key="2">
    <source>
        <dbReference type="EMBL" id="RGB88225.1"/>
    </source>
</evidence>
<reference evidence="2 3" key="1">
    <citation type="submission" date="2018-08" db="EMBL/GenBank/DDBJ databases">
        <title>A genome reference for cultivated species of the human gut microbiota.</title>
        <authorList>
            <person name="Zou Y."/>
            <person name="Xue W."/>
            <person name="Luo G."/>
        </authorList>
    </citation>
    <scope>NUCLEOTIDE SEQUENCE [LARGE SCALE GENOMIC DNA]</scope>
    <source>
        <strain evidence="2 3">AF32-8AC</strain>
    </source>
</reference>
<accession>A0A3E2TZS9</accession>
<comment type="caution">
    <text evidence="2">The sequence shown here is derived from an EMBL/GenBank/DDBJ whole genome shotgun (WGS) entry which is preliminary data.</text>
</comment>
<sequence length="385" mass="44140">MKKIGLAVCYDTKNFGSQLQVLATVKKVEELGYKSEIIRYKKKITPTFIVQTIPRLFNISFVKSKLSGNQKDKALKSKPFYQKQVQQRNQRFNAFVDKYFAPLFSESYGGWETLVAKCKKNYDAFLCGSDQLWLPNNLGSHFYTLEFAPDNKPKIAYATSFGVSQIPDGQKKATAKYLNRFQHLSTRELAGQKIIKELTGKMAQVVCDPTLLFDAEGWKQMLPEKKIVEEPYVFCYFLGTNEEHRKIANEFKSKTGLKLVTCPFLDNYVECDLNFGDIQLFDMDAADFVNLIRHAEYILTDSFHGSVFSILNHKKFMTFNRFNAGANSRNSRIDSLCTLLGLSERRYSGNVMDVKNGIDYNAVEEKLKKLRAESAKYLKDALKEN</sequence>
<gene>
    <name evidence="2" type="ORF">DWZ46_12265</name>
</gene>
<feature type="domain" description="Polysaccharide pyruvyl transferase" evidence="1">
    <location>
        <begin position="14"/>
        <end position="320"/>
    </location>
</feature>
<dbReference type="AlphaFoldDB" id="A0A3E2TZS9"/>
<protein>
    <submittedName>
        <fullName evidence="2">Polysaccharide pyruvyl transferase family protein</fullName>
    </submittedName>
</protein>
<evidence type="ECO:0000259" key="1">
    <source>
        <dbReference type="Pfam" id="PF04230"/>
    </source>
</evidence>
<dbReference type="Pfam" id="PF04230">
    <property type="entry name" value="PS_pyruv_trans"/>
    <property type="match status" value="1"/>
</dbReference>
<dbReference type="InterPro" id="IPR007345">
    <property type="entry name" value="Polysacch_pyruvyl_Trfase"/>
</dbReference>
<name>A0A3E2TZS9_9FIRM</name>